<evidence type="ECO:0000313" key="2">
    <source>
        <dbReference type="EMBL" id="PYI21067.1"/>
    </source>
</evidence>
<protein>
    <submittedName>
        <fullName evidence="2">Uncharacterized protein</fullName>
    </submittedName>
</protein>
<dbReference type="Proteomes" id="UP000249829">
    <property type="component" value="Unassembled WGS sequence"/>
</dbReference>
<accession>A0A2V5IAN1</accession>
<proteinExistence type="predicted"/>
<dbReference type="EMBL" id="KZ825120">
    <property type="protein sequence ID" value="PYI21067.1"/>
    <property type="molecule type" value="Genomic_DNA"/>
</dbReference>
<evidence type="ECO:0000313" key="3">
    <source>
        <dbReference type="Proteomes" id="UP000249829"/>
    </source>
</evidence>
<organism evidence="2 3">
    <name type="scientific">Aspergillus violaceofuscus (strain CBS 115571)</name>
    <dbReference type="NCBI Taxonomy" id="1450538"/>
    <lineage>
        <taxon>Eukaryota</taxon>
        <taxon>Fungi</taxon>
        <taxon>Dikarya</taxon>
        <taxon>Ascomycota</taxon>
        <taxon>Pezizomycotina</taxon>
        <taxon>Eurotiomycetes</taxon>
        <taxon>Eurotiomycetidae</taxon>
        <taxon>Eurotiales</taxon>
        <taxon>Aspergillaceae</taxon>
        <taxon>Aspergillus</taxon>
    </lineage>
</organism>
<name>A0A2V5IAN1_ASPV1</name>
<keyword evidence="1" id="KW-0472">Membrane</keyword>
<keyword evidence="3" id="KW-1185">Reference proteome</keyword>
<evidence type="ECO:0000256" key="1">
    <source>
        <dbReference type="SAM" id="Phobius"/>
    </source>
</evidence>
<feature type="transmembrane region" description="Helical" evidence="1">
    <location>
        <begin position="70"/>
        <end position="92"/>
    </location>
</feature>
<dbReference type="AlphaFoldDB" id="A0A2V5IAN1"/>
<gene>
    <name evidence="2" type="ORF">BO99DRAFT_97289</name>
</gene>
<reference evidence="2 3" key="1">
    <citation type="submission" date="2018-02" db="EMBL/GenBank/DDBJ databases">
        <title>The genomes of Aspergillus section Nigri reveals drivers in fungal speciation.</title>
        <authorList>
            <consortium name="DOE Joint Genome Institute"/>
            <person name="Vesth T.C."/>
            <person name="Nybo J."/>
            <person name="Theobald S."/>
            <person name="Brandl J."/>
            <person name="Frisvad J.C."/>
            <person name="Nielsen K.F."/>
            <person name="Lyhne E.K."/>
            <person name="Kogle M.E."/>
            <person name="Kuo A."/>
            <person name="Riley R."/>
            <person name="Clum A."/>
            <person name="Nolan M."/>
            <person name="Lipzen A."/>
            <person name="Salamov A."/>
            <person name="Henrissat B."/>
            <person name="Wiebenga A."/>
            <person name="De vries R.P."/>
            <person name="Grigoriev I.V."/>
            <person name="Mortensen U.H."/>
            <person name="Andersen M.R."/>
            <person name="Baker S.E."/>
        </authorList>
    </citation>
    <scope>NUCLEOTIDE SEQUENCE [LARGE SCALE GENOMIC DNA]</scope>
    <source>
        <strain evidence="2 3">CBS 115571</strain>
    </source>
</reference>
<sequence length="114" mass="12698">MELRNLFHRLTTGKCTEYDRGIVDDDGLLALPVVSLRGGGRVGVDRYQWLTCDMAGRDCTLPDKRVRKSVCVVFLLVVVCTVSLNCTLYFVLRKVCTLHCTVQHLCTDSCDGLG</sequence>
<keyword evidence="1" id="KW-1133">Transmembrane helix</keyword>
<keyword evidence="1" id="KW-0812">Transmembrane</keyword>